<proteinExistence type="predicted"/>
<dbReference type="Proteomes" id="UP000828390">
    <property type="component" value="Unassembled WGS sequence"/>
</dbReference>
<accession>A0A9D4K0H0</accession>
<evidence type="ECO:0000313" key="1">
    <source>
        <dbReference type="EMBL" id="KAH3829864.1"/>
    </source>
</evidence>
<dbReference type="EMBL" id="JAIWYP010000004">
    <property type="protein sequence ID" value="KAH3829864.1"/>
    <property type="molecule type" value="Genomic_DNA"/>
</dbReference>
<organism evidence="1 2">
    <name type="scientific">Dreissena polymorpha</name>
    <name type="common">Zebra mussel</name>
    <name type="synonym">Mytilus polymorpha</name>
    <dbReference type="NCBI Taxonomy" id="45954"/>
    <lineage>
        <taxon>Eukaryota</taxon>
        <taxon>Metazoa</taxon>
        <taxon>Spiralia</taxon>
        <taxon>Lophotrochozoa</taxon>
        <taxon>Mollusca</taxon>
        <taxon>Bivalvia</taxon>
        <taxon>Autobranchia</taxon>
        <taxon>Heteroconchia</taxon>
        <taxon>Euheterodonta</taxon>
        <taxon>Imparidentia</taxon>
        <taxon>Neoheterodontei</taxon>
        <taxon>Myida</taxon>
        <taxon>Dreissenoidea</taxon>
        <taxon>Dreissenidae</taxon>
        <taxon>Dreissena</taxon>
    </lineage>
</organism>
<protein>
    <submittedName>
        <fullName evidence="1">Uncharacterized protein</fullName>
    </submittedName>
</protein>
<gene>
    <name evidence="1" type="ORF">DPMN_103094</name>
</gene>
<comment type="caution">
    <text evidence="1">The sequence shown here is derived from an EMBL/GenBank/DDBJ whole genome shotgun (WGS) entry which is preliminary data.</text>
</comment>
<reference evidence="1" key="2">
    <citation type="submission" date="2020-11" db="EMBL/GenBank/DDBJ databases">
        <authorList>
            <person name="McCartney M.A."/>
            <person name="Auch B."/>
            <person name="Kono T."/>
            <person name="Mallez S."/>
            <person name="Becker A."/>
            <person name="Gohl D.M."/>
            <person name="Silverstein K.A.T."/>
            <person name="Koren S."/>
            <person name="Bechman K.B."/>
            <person name="Herman A."/>
            <person name="Abrahante J.E."/>
            <person name="Garbe J."/>
        </authorList>
    </citation>
    <scope>NUCLEOTIDE SEQUENCE</scope>
    <source>
        <strain evidence="1">Duluth1</strain>
        <tissue evidence="1">Whole animal</tissue>
    </source>
</reference>
<name>A0A9D4K0H0_DREPO</name>
<sequence length="79" mass="8808">MNHRVVVVTSTLHMGVGVPDCSIEHNPRVLVPFRKEPVGTVTSNIRVSKDRKCPVSGKSAIIAENFITLRKFVVKYCNM</sequence>
<reference evidence="1" key="1">
    <citation type="journal article" date="2019" name="bioRxiv">
        <title>The Genome of the Zebra Mussel, Dreissena polymorpha: A Resource for Invasive Species Research.</title>
        <authorList>
            <person name="McCartney M.A."/>
            <person name="Auch B."/>
            <person name="Kono T."/>
            <person name="Mallez S."/>
            <person name="Zhang Y."/>
            <person name="Obille A."/>
            <person name="Becker A."/>
            <person name="Abrahante J.E."/>
            <person name="Garbe J."/>
            <person name="Badalamenti J.P."/>
            <person name="Herman A."/>
            <person name="Mangelson H."/>
            <person name="Liachko I."/>
            <person name="Sullivan S."/>
            <person name="Sone E.D."/>
            <person name="Koren S."/>
            <person name="Silverstein K.A.T."/>
            <person name="Beckman K.B."/>
            <person name="Gohl D.M."/>
        </authorList>
    </citation>
    <scope>NUCLEOTIDE SEQUENCE</scope>
    <source>
        <strain evidence="1">Duluth1</strain>
        <tissue evidence="1">Whole animal</tissue>
    </source>
</reference>
<evidence type="ECO:0000313" key="2">
    <source>
        <dbReference type="Proteomes" id="UP000828390"/>
    </source>
</evidence>
<dbReference type="AlphaFoldDB" id="A0A9D4K0H0"/>
<keyword evidence="2" id="KW-1185">Reference proteome</keyword>